<sequence>MNSENSGKKFGFEKSESVRNSTVKLPYVPGKSWEDSESVKSHLTGSDSSLIAEPEIKLSTEPEISLNAEPEISLSAEPEIKLSTEPELKLTADPEIKPTVYPEISQKMDLPKNLSIELILDSDDEASSLSQKKNDEGDIENSSVKPPRPAFQYSKTIETKNPKEKVKLNLTAALACKTFTP</sequence>
<protein>
    <submittedName>
        <fullName evidence="2">Uncharacterized protein</fullName>
    </submittedName>
</protein>
<dbReference type="OrthoDB" id="2498029at2759"/>
<name>A0A1R1X4K9_9FUNG</name>
<dbReference type="Proteomes" id="UP000187283">
    <property type="component" value="Unassembled WGS sequence"/>
</dbReference>
<evidence type="ECO:0000313" key="2">
    <source>
        <dbReference type="EMBL" id="OMJ09578.1"/>
    </source>
</evidence>
<reference evidence="2 3" key="1">
    <citation type="submission" date="2017-01" db="EMBL/GenBank/DDBJ databases">
        <authorList>
            <person name="Mah S.A."/>
            <person name="Swanson W.J."/>
            <person name="Moy G.W."/>
            <person name="Vacquier V.D."/>
        </authorList>
    </citation>
    <scope>NUCLEOTIDE SEQUENCE [LARGE SCALE GENOMIC DNA]</scope>
    <source>
        <strain evidence="2 3">GSMNP</strain>
    </source>
</reference>
<proteinExistence type="predicted"/>
<dbReference type="EMBL" id="LSSN01005395">
    <property type="protein sequence ID" value="OMJ09578.1"/>
    <property type="molecule type" value="Genomic_DNA"/>
</dbReference>
<gene>
    <name evidence="2" type="ORF">AYI70_g10847</name>
</gene>
<accession>A0A1R1X4K9</accession>
<feature type="non-terminal residue" evidence="2">
    <location>
        <position position="181"/>
    </location>
</feature>
<keyword evidence="3" id="KW-1185">Reference proteome</keyword>
<dbReference type="AlphaFoldDB" id="A0A1R1X4K9"/>
<feature type="region of interest" description="Disordered" evidence="1">
    <location>
        <begin position="1"/>
        <end position="47"/>
    </location>
</feature>
<feature type="region of interest" description="Disordered" evidence="1">
    <location>
        <begin position="125"/>
        <end position="158"/>
    </location>
</feature>
<organism evidence="2 3">
    <name type="scientific">Smittium culicis</name>
    <dbReference type="NCBI Taxonomy" id="133412"/>
    <lineage>
        <taxon>Eukaryota</taxon>
        <taxon>Fungi</taxon>
        <taxon>Fungi incertae sedis</taxon>
        <taxon>Zoopagomycota</taxon>
        <taxon>Kickxellomycotina</taxon>
        <taxon>Harpellomycetes</taxon>
        <taxon>Harpellales</taxon>
        <taxon>Legeriomycetaceae</taxon>
        <taxon>Smittium</taxon>
    </lineage>
</organism>
<evidence type="ECO:0000313" key="3">
    <source>
        <dbReference type="Proteomes" id="UP000187283"/>
    </source>
</evidence>
<comment type="caution">
    <text evidence="2">The sequence shown here is derived from an EMBL/GenBank/DDBJ whole genome shotgun (WGS) entry which is preliminary data.</text>
</comment>
<feature type="compositionally biased region" description="Basic and acidic residues" evidence="1">
    <location>
        <begin position="1"/>
        <end position="17"/>
    </location>
</feature>
<evidence type="ECO:0000256" key="1">
    <source>
        <dbReference type="SAM" id="MobiDB-lite"/>
    </source>
</evidence>